<dbReference type="KEGG" id="atz:M5E07_11285"/>
<sequence length="90" mass="10177">MSIHQALDLFYQNNGFSPIQAEQELCTVHVYYGYLFVPLPNIAVRPKCLKYRDLYHILTGYRVGRSEGEVSACALGTDSMLNHPILGIMN</sequence>
<gene>
    <name evidence="1" type="ORF">M5E07_11285</name>
</gene>
<dbReference type="AlphaFoldDB" id="A0AAE9LPR0"/>
<dbReference type="EMBL" id="CP098732">
    <property type="protein sequence ID" value="USE82389.1"/>
    <property type="molecule type" value="Genomic_DNA"/>
</dbReference>
<evidence type="ECO:0000313" key="1">
    <source>
        <dbReference type="EMBL" id="USE82389.1"/>
    </source>
</evidence>
<organism evidence="1 2">
    <name type="scientific">Acinetobacter tibetensis</name>
    <dbReference type="NCBI Taxonomy" id="2943497"/>
    <lineage>
        <taxon>Bacteria</taxon>
        <taxon>Pseudomonadati</taxon>
        <taxon>Pseudomonadota</taxon>
        <taxon>Gammaproteobacteria</taxon>
        <taxon>Moraxellales</taxon>
        <taxon>Moraxellaceae</taxon>
        <taxon>Acinetobacter</taxon>
    </lineage>
</organism>
<name>A0AAE9LPR0_9GAMM</name>
<proteinExistence type="predicted"/>
<keyword evidence="2" id="KW-1185">Reference proteome</keyword>
<protein>
    <submittedName>
        <fullName evidence="1">Uncharacterized protein</fullName>
    </submittedName>
</protein>
<accession>A0AAE9LPR0</accession>
<evidence type="ECO:0000313" key="2">
    <source>
        <dbReference type="Proteomes" id="UP001056716"/>
    </source>
</evidence>
<dbReference type="RefSeq" id="WP_252219319.1">
    <property type="nucleotide sequence ID" value="NZ_CP098732.1"/>
</dbReference>
<reference evidence="1" key="1">
    <citation type="submission" date="2022-06" db="EMBL/GenBank/DDBJ databases">
        <title>Isolation, identification and characterization of iprodione-degrading strains in Lhasa, Tibet.</title>
        <authorList>
            <person name="Pan H."/>
        </authorList>
    </citation>
    <scope>NUCLEOTIDE SEQUENCE</scope>
    <source>
        <strain evidence="1">Y-23</strain>
    </source>
</reference>
<dbReference type="Proteomes" id="UP001056716">
    <property type="component" value="Chromosome"/>
</dbReference>